<dbReference type="EMBL" id="KZ613921">
    <property type="protein sequence ID" value="PMD49331.1"/>
    <property type="molecule type" value="Genomic_DNA"/>
</dbReference>
<reference evidence="2 3" key="1">
    <citation type="submission" date="2016-04" db="EMBL/GenBank/DDBJ databases">
        <title>A degradative enzymes factory behind the ericoid mycorrhizal symbiosis.</title>
        <authorList>
            <consortium name="DOE Joint Genome Institute"/>
            <person name="Martino E."/>
            <person name="Morin E."/>
            <person name="Grelet G."/>
            <person name="Kuo A."/>
            <person name="Kohler A."/>
            <person name="Daghino S."/>
            <person name="Barry K."/>
            <person name="Choi C."/>
            <person name="Cichocki N."/>
            <person name="Clum A."/>
            <person name="Copeland A."/>
            <person name="Hainaut M."/>
            <person name="Haridas S."/>
            <person name="Labutti K."/>
            <person name="Lindquist E."/>
            <person name="Lipzen A."/>
            <person name="Khouja H.-R."/>
            <person name="Murat C."/>
            <person name="Ohm R."/>
            <person name="Olson A."/>
            <person name="Spatafora J."/>
            <person name="Veneault-Fourrey C."/>
            <person name="Henrissat B."/>
            <person name="Grigoriev I."/>
            <person name="Martin F."/>
            <person name="Perotto S."/>
        </authorList>
    </citation>
    <scope>NUCLEOTIDE SEQUENCE [LARGE SCALE GENOMIC DNA]</scope>
    <source>
        <strain evidence="2 3">E</strain>
    </source>
</reference>
<evidence type="ECO:0000256" key="1">
    <source>
        <dbReference type="SAM" id="Coils"/>
    </source>
</evidence>
<accession>A0A2J6SEY5</accession>
<organism evidence="2 3">
    <name type="scientific">Hyaloscypha bicolor E</name>
    <dbReference type="NCBI Taxonomy" id="1095630"/>
    <lineage>
        <taxon>Eukaryota</taxon>
        <taxon>Fungi</taxon>
        <taxon>Dikarya</taxon>
        <taxon>Ascomycota</taxon>
        <taxon>Pezizomycotina</taxon>
        <taxon>Leotiomycetes</taxon>
        <taxon>Helotiales</taxon>
        <taxon>Hyaloscyphaceae</taxon>
        <taxon>Hyaloscypha</taxon>
        <taxon>Hyaloscypha bicolor</taxon>
    </lineage>
</organism>
<feature type="coiled-coil region" evidence="1">
    <location>
        <begin position="257"/>
        <end position="294"/>
    </location>
</feature>
<keyword evidence="1" id="KW-0175">Coiled coil</keyword>
<proteinExistence type="predicted"/>
<gene>
    <name evidence="2" type="ORF">K444DRAFT_549550</name>
</gene>
<dbReference type="AlphaFoldDB" id="A0A2J6SEY5"/>
<dbReference type="OrthoDB" id="3553363at2759"/>
<name>A0A2J6SEY5_9HELO</name>
<dbReference type="GeneID" id="36584546"/>
<protein>
    <submittedName>
        <fullName evidence="2">Uncharacterized protein</fullName>
    </submittedName>
</protein>
<evidence type="ECO:0000313" key="3">
    <source>
        <dbReference type="Proteomes" id="UP000235371"/>
    </source>
</evidence>
<evidence type="ECO:0000313" key="2">
    <source>
        <dbReference type="EMBL" id="PMD49331.1"/>
    </source>
</evidence>
<dbReference type="Proteomes" id="UP000235371">
    <property type="component" value="Unassembled WGS sequence"/>
</dbReference>
<dbReference type="InParanoid" id="A0A2J6SEY5"/>
<keyword evidence="3" id="KW-1185">Reference proteome</keyword>
<sequence>MEALDTQVARLEKSFQEEDYNRDWSRDIRAAPECVWILAECLLITSKSDGLAIELKGQGLEYDYLSANVRHCEQVGKDTLKDTDEDMKRVAVLASELGRENGVIELILRFCQPNQSAAHDRLLKRLLTKGQKMVKESVDKITSVRERFRAWVKLTVNILRALEDKEKKKQAEANKTKIELNTEENIKEGKCSQEHKERLQDAKNFKKWYDSHFGKMVSAATMAESLATAVAMPVLGVPLVIGTGCAWIHYLMLKDEIEKGEQAEKARQAEIRRLEEETAELKNALKELANETSSISTIKGIVSKSIYRLHMLQQHIDNFMTFLITLQRIINHTVENSDIVFGMAEDKEGLPEIKSVMLAGAFDMKTRFQYAAMVSAIYSEVSSTFVLPEVARLTTLELHVERTDAQLEEKVLELAKNRKSVGQRAANLVVQVSDYQLTFGSVTFHVVNLV</sequence>
<dbReference type="RefSeq" id="XP_024726235.1">
    <property type="nucleotide sequence ID" value="XM_024876467.1"/>
</dbReference>